<dbReference type="Proteomes" id="UP000590524">
    <property type="component" value="Unassembled WGS sequence"/>
</dbReference>
<name>A0A7W6PWF0_9SPHN</name>
<evidence type="ECO:0000313" key="1">
    <source>
        <dbReference type="EMBL" id="MBB4149129.1"/>
    </source>
</evidence>
<gene>
    <name evidence="1" type="ORF">GGQ90_002918</name>
</gene>
<proteinExistence type="predicted"/>
<dbReference type="AlphaFoldDB" id="A0A7W6PWF0"/>
<evidence type="ECO:0000313" key="2">
    <source>
        <dbReference type="Proteomes" id="UP000590524"/>
    </source>
</evidence>
<reference evidence="1 2" key="1">
    <citation type="submission" date="2020-08" db="EMBL/GenBank/DDBJ databases">
        <title>Genomic Encyclopedia of Type Strains, Phase IV (KMG-IV): sequencing the most valuable type-strain genomes for metagenomic binning, comparative biology and taxonomic classification.</title>
        <authorList>
            <person name="Goeker M."/>
        </authorList>
    </citation>
    <scope>NUCLEOTIDE SEQUENCE [LARGE SCALE GENOMIC DNA]</scope>
    <source>
        <strain evidence="1 2">DSM 19371</strain>
    </source>
</reference>
<dbReference type="RefSeq" id="WP_188082771.1">
    <property type="nucleotide sequence ID" value="NZ_JACIEU010000011.1"/>
</dbReference>
<evidence type="ECO:0008006" key="3">
    <source>
        <dbReference type="Google" id="ProtNLM"/>
    </source>
</evidence>
<dbReference type="EMBL" id="JACIEU010000011">
    <property type="protein sequence ID" value="MBB4149129.1"/>
    <property type="molecule type" value="Genomic_DNA"/>
</dbReference>
<organism evidence="1 2">
    <name type="scientific">Sphingobium scionense</name>
    <dbReference type="NCBI Taxonomy" id="1404341"/>
    <lineage>
        <taxon>Bacteria</taxon>
        <taxon>Pseudomonadati</taxon>
        <taxon>Pseudomonadota</taxon>
        <taxon>Alphaproteobacteria</taxon>
        <taxon>Sphingomonadales</taxon>
        <taxon>Sphingomonadaceae</taxon>
        <taxon>Sphingobium</taxon>
    </lineage>
</organism>
<keyword evidence="2" id="KW-1185">Reference proteome</keyword>
<protein>
    <recommendedName>
        <fullName evidence="3">Acyl-CoA transferase</fullName>
    </recommendedName>
</protein>
<sequence>MSKRHDVIAALRALAAIALPNADVMVLDDEDPAPTRLAPGGRVVIRSGDPGDPEVTLGLLTYHYSHRIPIELTAYPTSADSRGKVLDEMAAAIGDAIEADRTLGGLAEWIEPEPLITDDIFITAAQAAGKGETAVIADYSTSNPLN</sequence>
<accession>A0A7W6PWF0</accession>
<comment type="caution">
    <text evidence="1">The sequence shown here is derived from an EMBL/GenBank/DDBJ whole genome shotgun (WGS) entry which is preliminary data.</text>
</comment>